<dbReference type="Proteomes" id="UP000696184">
    <property type="component" value="Unassembled WGS sequence"/>
</dbReference>
<keyword evidence="1" id="KW-0812">Transmembrane</keyword>
<evidence type="ECO:0000313" key="3">
    <source>
        <dbReference type="Proteomes" id="UP000696184"/>
    </source>
</evidence>
<protein>
    <submittedName>
        <fullName evidence="2">DUF1240 domain-containing protein</fullName>
    </submittedName>
</protein>
<keyword evidence="1" id="KW-1133">Transmembrane helix</keyword>
<accession>A0ABS0U167</accession>
<keyword evidence="1" id="KW-0472">Membrane</keyword>
<feature type="transmembrane region" description="Helical" evidence="1">
    <location>
        <begin position="87"/>
        <end position="108"/>
    </location>
</feature>
<evidence type="ECO:0000313" key="2">
    <source>
        <dbReference type="EMBL" id="MBI6547630.1"/>
    </source>
</evidence>
<dbReference type="EMBL" id="JACOII010000017">
    <property type="protein sequence ID" value="MBI6547630.1"/>
    <property type="molecule type" value="Genomic_DNA"/>
</dbReference>
<evidence type="ECO:0000256" key="1">
    <source>
        <dbReference type="SAM" id="Phobius"/>
    </source>
</evidence>
<dbReference type="Pfam" id="PF06836">
    <property type="entry name" value="DUF1240"/>
    <property type="match status" value="1"/>
</dbReference>
<organism evidence="2 3">
    <name type="scientific">Xenorhabdus lircayensis</name>
    <dbReference type="NCBI Taxonomy" id="2763499"/>
    <lineage>
        <taxon>Bacteria</taxon>
        <taxon>Pseudomonadati</taxon>
        <taxon>Pseudomonadota</taxon>
        <taxon>Gammaproteobacteria</taxon>
        <taxon>Enterobacterales</taxon>
        <taxon>Morganellaceae</taxon>
        <taxon>Xenorhabdus</taxon>
    </lineage>
</organism>
<reference evidence="2 3" key="1">
    <citation type="submission" date="2020-08" db="EMBL/GenBank/DDBJ databases">
        <title>Description of Xenorhabdus lircayensis sp. nov., the symbiotic bacterium associated with the entomopathogenic nematode Steirnernema unicornum.</title>
        <authorList>
            <person name="Castaneda-Alvarez C."/>
            <person name="Prodan S."/>
            <person name="Zamorano A."/>
            <person name="San-Blas E."/>
            <person name="Aballay E."/>
        </authorList>
    </citation>
    <scope>NUCLEOTIDE SEQUENCE [LARGE SCALE GENOMIC DNA]</scope>
    <source>
        <strain evidence="2 3">VLS</strain>
    </source>
</reference>
<name>A0ABS0U167_9GAMM</name>
<comment type="caution">
    <text evidence="2">The sequence shown here is derived from an EMBL/GenBank/DDBJ whole genome shotgun (WGS) entry which is preliminary data.</text>
</comment>
<proteinExistence type="predicted"/>
<sequence>MMHKVNISFLDKVFYFLVSVFVLSLLSVVVFFSWRDLLSLLSMSEVILFSWRVFLMSFGLPLAFHMFIYIIKFCFVKKINSYNGVVVKFLTAYSIIVFLFSFPVSMYVDNKLKSEGYLVCDKKSVFSPSKYVKKMVFCK</sequence>
<dbReference type="RefSeq" id="WP_198688435.1">
    <property type="nucleotide sequence ID" value="NZ_CAWPUD010000013.1"/>
</dbReference>
<dbReference type="InterPro" id="IPR010665">
    <property type="entry name" value="DUF1240"/>
</dbReference>
<feature type="transmembrane region" description="Helical" evidence="1">
    <location>
        <begin position="12"/>
        <end position="34"/>
    </location>
</feature>
<gene>
    <name evidence="2" type="ORF">H8A87_02525</name>
</gene>
<keyword evidence="3" id="KW-1185">Reference proteome</keyword>
<feature type="transmembrane region" description="Helical" evidence="1">
    <location>
        <begin position="54"/>
        <end position="75"/>
    </location>
</feature>